<keyword evidence="1" id="KW-1133">Transmembrane helix</keyword>
<dbReference type="HOGENOM" id="CLU_2543555_0_0_1"/>
<dbReference type="OrthoDB" id="276388at2759"/>
<gene>
    <name evidence="2" type="ORF">PHSY_005679</name>
</gene>
<dbReference type="GO" id="GO:0016301">
    <property type="term" value="F:kinase activity"/>
    <property type="evidence" value="ECO:0007669"/>
    <property type="project" value="UniProtKB-KW"/>
</dbReference>
<dbReference type="Proteomes" id="UP000014071">
    <property type="component" value="Unassembled WGS sequence"/>
</dbReference>
<dbReference type="AlphaFoldDB" id="R9PIY7"/>
<dbReference type="STRING" id="1305764.R9PIY7"/>
<organism evidence="2 3">
    <name type="scientific">Pseudozyma hubeiensis (strain SY62)</name>
    <name type="common">Yeast</name>
    <dbReference type="NCBI Taxonomy" id="1305764"/>
    <lineage>
        <taxon>Eukaryota</taxon>
        <taxon>Fungi</taxon>
        <taxon>Dikarya</taxon>
        <taxon>Basidiomycota</taxon>
        <taxon>Ustilaginomycotina</taxon>
        <taxon>Ustilaginomycetes</taxon>
        <taxon>Ustilaginales</taxon>
        <taxon>Ustilaginaceae</taxon>
        <taxon>Pseudozyma</taxon>
    </lineage>
</organism>
<dbReference type="EMBL" id="DF238815">
    <property type="protein sequence ID" value="GAC98090.1"/>
    <property type="molecule type" value="Genomic_DNA"/>
</dbReference>
<evidence type="ECO:0000313" key="3">
    <source>
        <dbReference type="Proteomes" id="UP000014071"/>
    </source>
</evidence>
<keyword evidence="2" id="KW-0418">Kinase</keyword>
<sequence length="83" mass="8684">MSPLSPAAAVTVAVITMATLSSSPTALILTAAIFVVVAATVTVAALCTTEALIEDIEMDKRVTVNSLARPLYQDYSQDPFLGR</sequence>
<dbReference type="RefSeq" id="XP_012191677.1">
    <property type="nucleotide sequence ID" value="XM_012336287.1"/>
</dbReference>
<feature type="transmembrane region" description="Helical" evidence="1">
    <location>
        <begin position="32"/>
        <end position="53"/>
    </location>
</feature>
<proteinExistence type="predicted"/>
<keyword evidence="3" id="KW-1185">Reference proteome</keyword>
<name>R9PIY7_PSEHS</name>
<evidence type="ECO:0000256" key="1">
    <source>
        <dbReference type="SAM" id="Phobius"/>
    </source>
</evidence>
<evidence type="ECO:0000313" key="2">
    <source>
        <dbReference type="EMBL" id="GAC98090.1"/>
    </source>
</evidence>
<accession>R9PIY7</accession>
<reference evidence="3" key="1">
    <citation type="journal article" date="2013" name="Genome Announc.">
        <title>Draft genome sequence of the basidiomycetous yeast-like fungus Pseudozyma hubeiensis SY62, which produces an abundant amount of the biosurfactant mannosylerythritol lipids.</title>
        <authorList>
            <person name="Konishi M."/>
            <person name="Hatada Y."/>
            <person name="Horiuchi J."/>
        </authorList>
    </citation>
    <scope>NUCLEOTIDE SEQUENCE [LARGE SCALE GENOMIC DNA]</scope>
    <source>
        <strain evidence="3">SY62</strain>
    </source>
</reference>
<keyword evidence="2" id="KW-0808">Transferase</keyword>
<dbReference type="GeneID" id="24110956"/>
<keyword evidence="1" id="KW-0812">Transmembrane</keyword>
<keyword evidence="1" id="KW-0472">Membrane</keyword>
<protein>
    <submittedName>
        <fullName evidence="2">Riboflavin kinase</fullName>
    </submittedName>
</protein>